<feature type="chain" id="PRO_5007573363" description="Outer membrane protein beta-barrel domain-containing protein" evidence="1">
    <location>
        <begin position="21"/>
        <end position="152"/>
    </location>
</feature>
<accession>A0A150WLY4</accession>
<dbReference type="RefSeq" id="WP_061835224.1">
    <property type="nucleotide sequence ID" value="NZ_LUKE01000002.1"/>
</dbReference>
<feature type="signal peptide" evidence="1">
    <location>
        <begin position="1"/>
        <end position="20"/>
    </location>
</feature>
<organism evidence="2 3">
    <name type="scientific">Bdellovibrio bacteriovorus</name>
    <dbReference type="NCBI Taxonomy" id="959"/>
    <lineage>
        <taxon>Bacteria</taxon>
        <taxon>Pseudomonadati</taxon>
        <taxon>Bdellovibrionota</taxon>
        <taxon>Bdellovibrionia</taxon>
        <taxon>Bdellovibrionales</taxon>
        <taxon>Pseudobdellovibrionaceae</taxon>
        <taxon>Bdellovibrio</taxon>
    </lineage>
</organism>
<evidence type="ECO:0008006" key="4">
    <source>
        <dbReference type="Google" id="ProtNLM"/>
    </source>
</evidence>
<evidence type="ECO:0000313" key="3">
    <source>
        <dbReference type="Proteomes" id="UP000075320"/>
    </source>
</evidence>
<keyword evidence="3" id="KW-1185">Reference proteome</keyword>
<dbReference type="OrthoDB" id="5294611at2"/>
<reference evidence="2 3" key="1">
    <citation type="submission" date="2016-03" db="EMBL/GenBank/DDBJ databases">
        <authorList>
            <person name="Ploux O."/>
        </authorList>
    </citation>
    <scope>NUCLEOTIDE SEQUENCE [LARGE SCALE GENOMIC DNA]</scope>
    <source>
        <strain evidence="2 3">R0</strain>
    </source>
</reference>
<name>A0A150WLY4_BDEBC</name>
<dbReference type="EMBL" id="LUKE01000002">
    <property type="protein sequence ID" value="KYG64713.1"/>
    <property type="molecule type" value="Genomic_DNA"/>
</dbReference>
<evidence type="ECO:0000256" key="1">
    <source>
        <dbReference type="SAM" id="SignalP"/>
    </source>
</evidence>
<protein>
    <recommendedName>
        <fullName evidence="4">Outer membrane protein beta-barrel domain-containing protein</fullName>
    </recommendedName>
</protein>
<gene>
    <name evidence="2" type="ORF">AZI86_10910</name>
</gene>
<keyword evidence="1" id="KW-0732">Signal</keyword>
<dbReference type="Proteomes" id="UP000075320">
    <property type="component" value="Unassembled WGS sequence"/>
</dbReference>
<comment type="caution">
    <text evidence="2">The sequence shown here is derived from an EMBL/GenBank/DDBJ whole genome shotgun (WGS) entry which is preliminary data.</text>
</comment>
<sequence length="152" mass="16571">MKYFAAAFLIFLGFGFQAKADNAVGAVLGDPSGLSARFGLDSFHSIEGALAYSVSGYKGFHMHATYLWDRARTFKTSGDPLYMYYGLGARFISINDGKYDGDVAIGPRAPLGLIYYFENPDLEVFGELSVALDVAPRTDVDLDVGIGVRVRF</sequence>
<dbReference type="AlphaFoldDB" id="A0A150WLY4"/>
<proteinExistence type="predicted"/>
<evidence type="ECO:0000313" key="2">
    <source>
        <dbReference type="EMBL" id="KYG64713.1"/>
    </source>
</evidence>